<reference evidence="3" key="1">
    <citation type="submission" date="2023-07" db="EMBL/GenBank/DDBJ databases">
        <title>The genome sequence of Rhodocytophaga aerolata KACC 12507.</title>
        <authorList>
            <person name="Zhang X."/>
        </authorList>
    </citation>
    <scope>NUCLEOTIDE SEQUENCE</scope>
    <source>
        <strain evidence="3">KACC 12507</strain>
    </source>
</reference>
<dbReference type="Gene3D" id="2.60.120.1440">
    <property type="match status" value="1"/>
</dbReference>
<dbReference type="Proteomes" id="UP001168528">
    <property type="component" value="Unassembled WGS sequence"/>
</dbReference>
<dbReference type="PANTHER" id="PTHR30273:SF2">
    <property type="entry name" value="PROTEIN FECR"/>
    <property type="match status" value="1"/>
</dbReference>
<dbReference type="PANTHER" id="PTHR30273">
    <property type="entry name" value="PERIPLASMIC SIGNAL SENSOR AND SIGMA FACTOR ACTIVATOR FECR-RELATED"/>
    <property type="match status" value="1"/>
</dbReference>
<dbReference type="EMBL" id="JAUKPO010000005">
    <property type="protein sequence ID" value="MDO1446780.1"/>
    <property type="molecule type" value="Genomic_DNA"/>
</dbReference>
<evidence type="ECO:0000313" key="3">
    <source>
        <dbReference type="EMBL" id="MDO1446780.1"/>
    </source>
</evidence>
<name>A0ABT8R3U7_9BACT</name>
<dbReference type="Pfam" id="PF04773">
    <property type="entry name" value="FecR"/>
    <property type="match status" value="1"/>
</dbReference>
<dbReference type="InterPro" id="IPR012373">
    <property type="entry name" value="Ferrdict_sens_TM"/>
</dbReference>
<dbReference type="RefSeq" id="WP_302037585.1">
    <property type="nucleotide sequence ID" value="NZ_JAUKPO010000005.1"/>
</dbReference>
<feature type="domain" description="FecR protein" evidence="1">
    <location>
        <begin position="135"/>
        <end position="223"/>
    </location>
</feature>
<protein>
    <submittedName>
        <fullName evidence="3">FecR domain-containing protein</fullName>
    </submittedName>
</protein>
<dbReference type="InterPro" id="IPR006860">
    <property type="entry name" value="FecR"/>
</dbReference>
<evidence type="ECO:0000313" key="4">
    <source>
        <dbReference type="Proteomes" id="UP001168528"/>
    </source>
</evidence>
<comment type="caution">
    <text evidence="3">The sequence shown here is derived from an EMBL/GenBank/DDBJ whole genome shotgun (WGS) entry which is preliminary data.</text>
</comment>
<proteinExistence type="predicted"/>
<feature type="domain" description="Protein FecR C-terminal" evidence="2">
    <location>
        <begin position="269"/>
        <end position="336"/>
    </location>
</feature>
<sequence>MSNTEYWDLLAKYLQGEASEEEKSLLFAWLQAHPDNKALFDSLRKVWNAVDTPADNYTPDVEKGWQKFQSNAGISREYLAKEETDTLAKPEAKIIRFQPWSLVSKVAAVLLVLVGVIYVVKLTQKNQSAPVIFATQQEKQTFYLPDSSRIVLNKHSSLSYTPDFNEKDRVVRLTGEAFFDVKKAAGKTFTIYSGSTQTQVLGTSFTVRTENGKTEVQVLTGKVAFSTKDNPEKASVLLTPGLKAIADSSGQISQTKITDENFLAWKDNKLTFNNTSMKEVVGTLRDYFGVPIEVTDNRLLECRFTGTYENPSLQEIIDVLVVSVDLTYSHKNGQYIFFGPGCK</sequence>
<dbReference type="PIRSF" id="PIRSF018266">
    <property type="entry name" value="FecR"/>
    <property type="match status" value="1"/>
</dbReference>
<evidence type="ECO:0000259" key="2">
    <source>
        <dbReference type="Pfam" id="PF16344"/>
    </source>
</evidence>
<accession>A0ABT8R3U7</accession>
<dbReference type="Pfam" id="PF16344">
    <property type="entry name" value="FecR_C"/>
    <property type="match status" value="1"/>
</dbReference>
<gene>
    <name evidence="3" type="ORF">Q0590_10985</name>
</gene>
<dbReference type="Gene3D" id="3.55.50.30">
    <property type="match status" value="1"/>
</dbReference>
<dbReference type="InterPro" id="IPR032508">
    <property type="entry name" value="FecR_C"/>
</dbReference>
<keyword evidence="4" id="KW-1185">Reference proteome</keyword>
<organism evidence="3 4">
    <name type="scientific">Rhodocytophaga aerolata</name>
    <dbReference type="NCBI Taxonomy" id="455078"/>
    <lineage>
        <taxon>Bacteria</taxon>
        <taxon>Pseudomonadati</taxon>
        <taxon>Bacteroidota</taxon>
        <taxon>Cytophagia</taxon>
        <taxon>Cytophagales</taxon>
        <taxon>Rhodocytophagaceae</taxon>
        <taxon>Rhodocytophaga</taxon>
    </lineage>
</organism>
<evidence type="ECO:0000259" key="1">
    <source>
        <dbReference type="Pfam" id="PF04773"/>
    </source>
</evidence>